<evidence type="ECO:0000256" key="4">
    <source>
        <dbReference type="ARBA" id="ARBA00022553"/>
    </source>
</evidence>
<dbReference type="Pfam" id="PF00512">
    <property type="entry name" value="HisKA"/>
    <property type="match status" value="1"/>
</dbReference>
<gene>
    <name evidence="14" type="ORF">ACFPJ4_12380</name>
</gene>
<evidence type="ECO:0000256" key="11">
    <source>
        <dbReference type="SAM" id="Phobius"/>
    </source>
</evidence>
<dbReference type="SMART" id="SM00387">
    <property type="entry name" value="HATPase_c"/>
    <property type="match status" value="1"/>
</dbReference>
<evidence type="ECO:0000256" key="3">
    <source>
        <dbReference type="ARBA" id="ARBA00012438"/>
    </source>
</evidence>
<dbReference type="EMBL" id="JBHSMG010000003">
    <property type="protein sequence ID" value="MFC5503037.1"/>
    <property type="molecule type" value="Genomic_DNA"/>
</dbReference>
<dbReference type="InterPro" id="IPR036097">
    <property type="entry name" value="HisK_dim/P_sf"/>
</dbReference>
<evidence type="ECO:0000256" key="7">
    <source>
        <dbReference type="ARBA" id="ARBA00022777"/>
    </source>
</evidence>
<evidence type="ECO:0000256" key="8">
    <source>
        <dbReference type="ARBA" id="ARBA00022989"/>
    </source>
</evidence>
<evidence type="ECO:0000313" key="14">
    <source>
        <dbReference type="EMBL" id="MFC5503037.1"/>
    </source>
</evidence>
<evidence type="ECO:0000259" key="13">
    <source>
        <dbReference type="PROSITE" id="PS50885"/>
    </source>
</evidence>
<feature type="transmembrane region" description="Helical" evidence="11">
    <location>
        <begin position="168"/>
        <end position="191"/>
    </location>
</feature>
<keyword evidence="10 11" id="KW-0472">Membrane</keyword>
<dbReference type="InterPro" id="IPR003594">
    <property type="entry name" value="HATPase_dom"/>
</dbReference>
<evidence type="ECO:0000256" key="10">
    <source>
        <dbReference type="ARBA" id="ARBA00023136"/>
    </source>
</evidence>
<dbReference type="PANTHER" id="PTHR45436:SF5">
    <property type="entry name" value="SENSOR HISTIDINE KINASE TRCS"/>
    <property type="match status" value="1"/>
</dbReference>
<feature type="transmembrane region" description="Helical" evidence="11">
    <location>
        <begin position="16"/>
        <end position="39"/>
    </location>
</feature>
<dbReference type="Gene3D" id="1.10.287.130">
    <property type="match status" value="1"/>
</dbReference>
<keyword evidence="9" id="KW-0902">Two-component regulatory system</keyword>
<dbReference type="RefSeq" id="WP_386740750.1">
    <property type="nucleotide sequence ID" value="NZ_JBHSMG010000003.1"/>
</dbReference>
<dbReference type="GO" id="GO:0016301">
    <property type="term" value="F:kinase activity"/>
    <property type="evidence" value="ECO:0007669"/>
    <property type="project" value="UniProtKB-KW"/>
</dbReference>
<dbReference type="Proteomes" id="UP001596039">
    <property type="component" value="Unassembled WGS sequence"/>
</dbReference>
<accession>A0ABW0NSG2</accession>
<keyword evidence="6 11" id="KW-0812">Transmembrane</keyword>
<keyword evidence="8 11" id="KW-1133">Transmembrane helix</keyword>
<dbReference type="Gene3D" id="6.10.340.10">
    <property type="match status" value="1"/>
</dbReference>
<name>A0ABW0NSG2_9MICO</name>
<reference evidence="15" key="1">
    <citation type="journal article" date="2019" name="Int. J. Syst. Evol. Microbiol.">
        <title>The Global Catalogue of Microorganisms (GCM) 10K type strain sequencing project: providing services to taxonomists for standard genome sequencing and annotation.</title>
        <authorList>
            <consortium name="The Broad Institute Genomics Platform"/>
            <consortium name="The Broad Institute Genome Sequencing Center for Infectious Disease"/>
            <person name="Wu L."/>
            <person name="Ma J."/>
        </authorList>
    </citation>
    <scope>NUCLEOTIDE SEQUENCE [LARGE SCALE GENOMIC DNA]</scope>
    <source>
        <strain evidence="15">CGMCC 4.6997</strain>
    </source>
</reference>
<feature type="domain" description="HAMP" evidence="13">
    <location>
        <begin position="192"/>
        <end position="254"/>
    </location>
</feature>
<dbReference type="SUPFAM" id="SSF47384">
    <property type="entry name" value="Homodimeric domain of signal transducing histidine kinase"/>
    <property type="match status" value="1"/>
</dbReference>
<dbReference type="InterPro" id="IPR050428">
    <property type="entry name" value="TCS_sensor_his_kinase"/>
</dbReference>
<evidence type="ECO:0000259" key="12">
    <source>
        <dbReference type="PROSITE" id="PS50109"/>
    </source>
</evidence>
<evidence type="ECO:0000256" key="9">
    <source>
        <dbReference type="ARBA" id="ARBA00023012"/>
    </source>
</evidence>
<protein>
    <recommendedName>
        <fullName evidence="3">histidine kinase</fullName>
        <ecNumber evidence="3">2.7.13.3</ecNumber>
    </recommendedName>
</protein>
<keyword evidence="15" id="KW-1185">Reference proteome</keyword>
<feature type="domain" description="Histidine kinase" evidence="12">
    <location>
        <begin position="269"/>
        <end position="483"/>
    </location>
</feature>
<comment type="subcellular location">
    <subcellularLocation>
        <location evidence="2">Cell membrane</location>
    </subcellularLocation>
</comment>
<dbReference type="CDD" id="cd00075">
    <property type="entry name" value="HATPase"/>
    <property type="match status" value="1"/>
</dbReference>
<dbReference type="PANTHER" id="PTHR45436">
    <property type="entry name" value="SENSOR HISTIDINE KINASE YKOH"/>
    <property type="match status" value="1"/>
</dbReference>
<dbReference type="InterPro" id="IPR036890">
    <property type="entry name" value="HATPase_C_sf"/>
</dbReference>
<dbReference type="EC" id="2.7.13.3" evidence="3"/>
<dbReference type="PRINTS" id="PR00344">
    <property type="entry name" value="BCTRLSENSOR"/>
</dbReference>
<dbReference type="Pfam" id="PF02518">
    <property type="entry name" value="HATPase_c"/>
    <property type="match status" value="1"/>
</dbReference>
<comment type="catalytic activity">
    <reaction evidence="1">
        <text>ATP + protein L-histidine = ADP + protein N-phospho-L-histidine.</text>
        <dbReference type="EC" id="2.7.13.3"/>
    </reaction>
</comment>
<dbReference type="Gene3D" id="3.30.565.10">
    <property type="entry name" value="Histidine kinase-like ATPase, C-terminal domain"/>
    <property type="match status" value="1"/>
</dbReference>
<evidence type="ECO:0000256" key="5">
    <source>
        <dbReference type="ARBA" id="ARBA00022679"/>
    </source>
</evidence>
<proteinExistence type="predicted"/>
<evidence type="ECO:0000313" key="15">
    <source>
        <dbReference type="Proteomes" id="UP001596039"/>
    </source>
</evidence>
<evidence type="ECO:0000256" key="6">
    <source>
        <dbReference type="ARBA" id="ARBA00022692"/>
    </source>
</evidence>
<dbReference type="InterPro" id="IPR005467">
    <property type="entry name" value="His_kinase_dom"/>
</dbReference>
<sequence length="490" mass="51166">MPSLLHPARWSLQRRLLVGIIVLLAVVSVIVGGASAFALRQNLLTRLDRQVVASVGFSANDDNVGGANLPGGSFDGAGPRRFGTLLLVSLDGVVQISQAVGEDGVTVALSAQEQKSLLALHVAERTPTTVDLGGALGSYRVAYATRPDGTVVVIGQSMADVDTTTDNLLRIFALVALLALIAAALAGTAVVRVALRPLGRVAATATRVSELELARGEVSLADRVPEADTDPNTEVGQVGAALNRLLGHVEGALLARQASEDKVRQFVADASHELRTPLASIRGYSELTRRGGYALPDDVVRSLGRIESESIRMTSLVEDLLLLARLDAGRELVVGEVDLVPLVVDAVSDAHAASPDHDWQLQTPESEVVVAGDRGRLHQVIVNLLANARAHTPPGTRVLTTLAVEGHDAVITVADDGPGIAPELLPVLFERFARGDGSRSRATGSTGLGLSIVAAVVEAHSGTVSAESRPGDTRFIVRLPLRLPSAASNG</sequence>
<dbReference type="PROSITE" id="PS50885">
    <property type="entry name" value="HAMP"/>
    <property type="match status" value="1"/>
</dbReference>
<dbReference type="SMART" id="SM00304">
    <property type="entry name" value="HAMP"/>
    <property type="match status" value="1"/>
</dbReference>
<dbReference type="InterPro" id="IPR004358">
    <property type="entry name" value="Sig_transdc_His_kin-like_C"/>
</dbReference>
<evidence type="ECO:0000256" key="1">
    <source>
        <dbReference type="ARBA" id="ARBA00000085"/>
    </source>
</evidence>
<dbReference type="SMART" id="SM00388">
    <property type="entry name" value="HisKA"/>
    <property type="match status" value="1"/>
</dbReference>
<keyword evidence="7 14" id="KW-0418">Kinase</keyword>
<dbReference type="InterPro" id="IPR003660">
    <property type="entry name" value="HAMP_dom"/>
</dbReference>
<dbReference type="InterPro" id="IPR003661">
    <property type="entry name" value="HisK_dim/P_dom"/>
</dbReference>
<dbReference type="PROSITE" id="PS50109">
    <property type="entry name" value="HIS_KIN"/>
    <property type="match status" value="1"/>
</dbReference>
<evidence type="ECO:0000256" key="2">
    <source>
        <dbReference type="ARBA" id="ARBA00004236"/>
    </source>
</evidence>
<dbReference type="SUPFAM" id="SSF55874">
    <property type="entry name" value="ATPase domain of HSP90 chaperone/DNA topoisomerase II/histidine kinase"/>
    <property type="match status" value="1"/>
</dbReference>
<keyword evidence="4" id="KW-0597">Phosphoprotein</keyword>
<dbReference type="CDD" id="cd00082">
    <property type="entry name" value="HisKA"/>
    <property type="match status" value="1"/>
</dbReference>
<organism evidence="14 15">
    <name type="scientific">Lysinimonas soli</name>
    <dbReference type="NCBI Taxonomy" id="1074233"/>
    <lineage>
        <taxon>Bacteria</taxon>
        <taxon>Bacillati</taxon>
        <taxon>Actinomycetota</taxon>
        <taxon>Actinomycetes</taxon>
        <taxon>Micrococcales</taxon>
        <taxon>Microbacteriaceae</taxon>
        <taxon>Lysinimonas</taxon>
    </lineage>
</organism>
<keyword evidence="5" id="KW-0808">Transferase</keyword>
<comment type="caution">
    <text evidence="14">The sequence shown here is derived from an EMBL/GenBank/DDBJ whole genome shotgun (WGS) entry which is preliminary data.</text>
</comment>